<proteinExistence type="predicted"/>
<feature type="signal peptide" evidence="1">
    <location>
        <begin position="1"/>
        <end position="18"/>
    </location>
</feature>
<dbReference type="SUPFAM" id="SSF48726">
    <property type="entry name" value="Immunoglobulin"/>
    <property type="match status" value="1"/>
</dbReference>
<evidence type="ECO:0000256" key="1">
    <source>
        <dbReference type="SAM" id="SignalP"/>
    </source>
</evidence>
<gene>
    <name evidence="2" type="ORF">FKW44_002675</name>
</gene>
<evidence type="ECO:0000313" key="3">
    <source>
        <dbReference type="Proteomes" id="UP000595437"/>
    </source>
</evidence>
<feature type="chain" id="PRO_5030739546" evidence="1">
    <location>
        <begin position="19"/>
        <end position="116"/>
    </location>
</feature>
<organism evidence="2 3">
    <name type="scientific">Caligus rogercresseyi</name>
    <name type="common">Sea louse</name>
    <dbReference type="NCBI Taxonomy" id="217165"/>
    <lineage>
        <taxon>Eukaryota</taxon>
        <taxon>Metazoa</taxon>
        <taxon>Ecdysozoa</taxon>
        <taxon>Arthropoda</taxon>
        <taxon>Crustacea</taxon>
        <taxon>Multicrustacea</taxon>
        <taxon>Hexanauplia</taxon>
        <taxon>Copepoda</taxon>
        <taxon>Siphonostomatoida</taxon>
        <taxon>Caligidae</taxon>
        <taxon>Caligus</taxon>
    </lineage>
</organism>
<accession>A0A7T8KKQ7</accession>
<reference evidence="3" key="1">
    <citation type="submission" date="2021-01" db="EMBL/GenBank/DDBJ databases">
        <title>Caligus Genome Assembly.</title>
        <authorList>
            <person name="Gallardo-Escarate C."/>
        </authorList>
    </citation>
    <scope>NUCLEOTIDE SEQUENCE [LARGE SCALE GENOMIC DNA]</scope>
</reference>
<dbReference type="InterPro" id="IPR036179">
    <property type="entry name" value="Ig-like_dom_sf"/>
</dbReference>
<dbReference type="EMBL" id="CP045891">
    <property type="protein sequence ID" value="QQP57626.1"/>
    <property type="molecule type" value="Genomic_DNA"/>
</dbReference>
<sequence>MHLHVFITRLTLIPISLPVIPSSSSLSNLLNGSQHHKRGSSRKPNPIKNILFHWSLNTSSDAVDFPSAKFKSTGLSSRLSYSPKTAMDYGTVTCSASNELGPSETPCIYHIRPAGN</sequence>
<dbReference type="OrthoDB" id="6376564at2759"/>
<dbReference type="AlphaFoldDB" id="A0A7T8KKQ7"/>
<dbReference type="PANTHER" id="PTHR23278">
    <property type="entry name" value="SIDESTEP PROTEIN"/>
    <property type="match status" value="1"/>
</dbReference>
<evidence type="ECO:0000313" key="2">
    <source>
        <dbReference type="EMBL" id="QQP57626.1"/>
    </source>
</evidence>
<dbReference type="Proteomes" id="UP000595437">
    <property type="component" value="Chromosome 2"/>
</dbReference>
<dbReference type="PANTHER" id="PTHR23278:SF19">
    <property type="entry name" value="OBSCURIN"/>
    <property type="match status" value="1"/>
</dbReference>
<protein>
    <submittedName>
        <fullName evidence="2">Nephrin</fullName>
    </submittedName>
</protein>
<name>A0A7T8KKQ7_CALRO</name>
<keyword evidence="1" id="KW-0732">Signal</keyword>
<keyword evidence="3" id="KW-1185">Reference proteome</keyword>